<comment type="caution">
    <text evidence="2">The sequence shown here is derived from an EMBL/GenBank/DDBJ whole genome shotgun (WGS) entry which is preliminary data.</text>
</comment>
<gene>
    <name evidence="2" type="ORF">H4W30_000009</name>
</gene>
<evidence type="ECO:0000256" key="1">
    <source>
        <dbReference type="SAM" id="MobiDB-lite"/>
    </source>
</evidence>
<accession>A0ABR9KX88</accession>
<keyword evidence="3" id="KW-1185">Reference proteome</keyword>
<sequence>MTGTTSRDRRRSARSVPTRIARHTLDSATPRIHAA</sequence>
<evidence type="ECO:0000313" key="2">
    <source>
        <dbReference type="EMBL" id="MBE1572980.1"/>
    </source>
</evidence>
<dbReference type="Proteomes" id="UP000656548">
    <property type="component" value="Unassembled WGS sequence"/>
</dbReference>
<name>A0ABR9KX88_9PSEU</name>
<organism evidence="2 3">
    <name type="scientific">Amycolatopsis roodepoortensis</name>
    <dbReference type="NCBI Taxonomy" id="700274"/>
    <lineage>
        <taxon>Bacteria</taxon>
        <taxon>Bacillati</taxon>
        <taxon>Actinomycetota</taxon>
        <taxon>Actinomycetes</taxon>
        <taxon>Pseudonocardiales</taxon>
        <taxon>Pseudonocardiaceae</taxon>
        <taxon>Amycolatopsis</taxon>
    </lineage>
</organism>
<reference evidence="2 3" key="1">
    <citation type="submission" date="2020-10" db="EMBL/GenBank/DDBJ databases">
        <title>Sequencing the genomes of 1000 actinobacteria strains.</title>
        <authorList>
            <person name="Klenk H.-P."/>
        </authorList>
    </citation>
    <scope>NUCLEOTIDE SEQUENCE [LARGE SCALE GENOMIC DNA]</scope>
    <source>
        <strain evidence="2 3">DSM 46661</strain>
    </source>
</reference>
<feature type="region of interest" description="Disordered" evidence="1">
    <location>
        <begin position="1"/>
        <end position="35"/>
    </location>
</feature>
<evidence type="ECO:0000313" key="3">
    <source>
        <dbReference type="Proteomes" id="UP000656548"/>
    </source>
</evidence>
<proteinExistence type="predicted"/>
<protein>
    <submittedName>
        <fullName evidence="2">Uncharacterized protein</fullName>
    </submittedName>
</protein>
<dbReference type="EMBL" id="JADBEJ010000001">
    <property type="protein sequence ID" value="MBE1572980.1"/>
    <property type="molecule type" value="Genomic_DNA"/>
</dbReference>